<dbReference type="PANTHER" id="PTHR11404:SF6">
    <property type="entry name" value="SUPEROXIDE DISMUTASE [MN], MITOCHONDRIAL"/>
    <property type="match status" value="1"/>
</dbReference>
<evidence type="ECO:0000256" key="5">
    <source>
        <dbReference type="ARBA" id="ARBA00023002"/>
    </source>
</evidence>
<dbReference type="PANTHER" id="PTHR11404">
    <property type="entry name" value="SUPEROXIDE DISMUTASE 2"/>
    <property type="match status" value="1"/>
</dbReference>
<dbReference type="InterPro" id="IPR019832">
    <property type="entry name" value="Mn/Fe_SOD_C"/>
</dbReference>
<dbReference type="EMBL" id="CP104395">
    <property type="protein sequence ID" value="WEL19532.1"/>
    <property type="molecule type" value="Genomic_DNA"/>
</dbReference>
<dbReference type="Proteomes" id="UP001218034">
    <property type="component" value="Chromosome"/>
</dbReference>
<dbReference type="InterPro" id="IPR050265">
    <property type="entry name" value="Fe/Mn_Superoxide_Dismutase"/>
</dbReference>
<keyword evidence="4 7" id="KW-0479">Metal-binding</keyword>
<dbReference type="GeneID" id="90589951"/>
<evidence type="ECO:0000259" key="9">
    <source>
        <dbReference type="Pfam" id="PF02777"/>
    </source>
</evidence>
<evidence type="ECO:0000256" key="2">
    <source>
        <dbReference type="ARBA" id="ARBA00008714"/>
    </source>
</evidence>
<dbReference type="InterPro" id="IPR019833">
    <property type="entry name" value="Mn/Fe_SOD_BS"/>
</dbReference>
<dbReference type="InterPro" id="IPR036314">
    <property type="entry name" value="SOD_C_sf"/>
</dbReference>
<feature type="domain" description="Manganese/iron superoxide dismutase C-terminal" evidence="9">
    <location>
        <begin position="91"/>
        <end position="190"/>
    </location>
</feature>
<dbReference type="SUPFAM" id="SSF46609">
    <property type="entry name" value="Fe,Mn superoxide dismutase (SOD), N-terminal domain"/>
    <property type="match status" value="1"/>
</dbReference>
<name>A0ABY8CE93_9ARCH</name>
<evidence type="ECO:0000313" key="10">
    <source>
        <dbReference type="EMBL" id="WEL19532.1"/>
    </source>
</evidence>
<protein>
    <recommendedName>
        <fullName evidence="3 7">Superoxide dismutase</fullName>
        <ecNumber evidence="3 7">1.15.1.1</ecNumber>
    </recommendedName>
</protein>
<evidence type="ECO:0000256" key="4">
    <source>
        <dbReference type="ARBA" id="ARBA00022723"/>
    </source>
</evidence>
<dbReference type="InterPro" id="IPR054865">
    <property type="entry name" value="Superox_dis_Halo"/>
</dbReference>
<dbReference type="GO" id="GO:0004784">
    <property type="term" value="F:superoxide dismutase activity"/>
    <property type="evidence" value="ECO:0007669"/>
    <property type="project" value="UniProtKB-EC"/>
</dbReference>
<comment type="similarity">
    <text evidence="2 7">Belongs to the iron/manganese superoxide dismutase family.</text>
</comment>
<feature type="domain" description="Manganese/iron superoxide dismutase N-terminal" evidence="8">
    <location>
        <begin position="6"/>
        <end position="84"/>
    </location>
</feature>
<organism evidence="10 11">
    <name type="scientific">Candidatus Nanohalococcus occultus</name>
    <dbReference type="NCBI Taxonomy" id="2978047"/>
    <lineage>
        <taxon>Archaea</taxon>
        <taxon>Candidatus Nanohalarchaeota</taxon>
        <taxon>Candidatus Nanohalarchaeota incertae sedis</taxon>
        <taxon>Candidatus Nanohalococcus</taxon>
    </lineage>
</organism>
<dbReference type="Pfam" id="PF00081">
    <property type="entry name" value="Sod_Fe_N"/>
    <property type="match status" value="1"/>
</dbReference>
<reference evidence="10 11" key="1">
    <citation type="submission" date="2022-09" db="EMBL/GenBank/DDBJ databases">
        <title>Xylan utilization by haloarchaea-nanohaloarchaea associations.</title>
        <authorList>
            <person name="Yakimov M."/>
        </authorList>
    </citation>
    <scope>NUCLEOTIDE SEQUENCE [LARGE SCALE GENOMIC DNA]</scope>
    <source>
        <strain evidence="10 11">SVXNc</strain>
    </source>
</reference>
<evidence type="ECO:0000256" key="3">
    <source>
        <dbReference type="ARBA" id="ARBA00012682"/>
    </source>
</evidence>
<dbReference type="InterPro" id="IPR019831">
    <property type="entry name" value="Mn/Fe_SOD_N"/>
</dbReference>
<dbReference type="Gene3D" id="1.10.287.990">
    <property type="entry name" value="Fe,Mn superoxide dismutase (SOD) domain"/>
    <property type="match status" value="1"/>
</dbReference>
<proteinExistence type="inferred from homology"/>
<dbReference type="PROSITE" id="PS00088">
    <property type="entry name" value="SOD_MN"/>
    <property type="match status" value="1"/>
</dbReference>
<dbReference type="InterPro" id="IPR001189">
    <property type="entry name" value="Mn/Fe_SOD"/>
</dbReference>
<accession>A0ABY8CE93</accession>
<gene>
    <name evidence="10" type="primary">sodA</name>
    <name evidence="10" type="ORF">SVXNc_0514</name>
</gene>
<dbReference type="PRINTS" id="PR01703">
    <property type="entry name" value="MNSODISMTASE"/>
</dbReference>
<comment type="function">
    <text evidence="1">Destroys superoxide anion radicals which are normally produced within the cells and which are toxic to biological systems.</text>
</comment>
<keyword evidence="11" id="KW-1185">Reference proteome</keyword>
<keyword evidence="5 7" id="KW-0560">Oxidoreductase</keyword>
<dbReference type="PIRSF" id="PIRSF000349">
    <property type="entry name" value="SODismutase"/>
    <property type="match status" value="1"/>
</dbReference>
<evidence type="ECO:0000259" key="8">
    <source>
        <dbReference type="Pfam" id="PF00081"/>
    </source>
</evidence>
<comment type="function">
    <text evidence="7">Destroys radicals which are normally produced within the cells and which are toxic to biological systems.</text>
</comment>
<dbReference type="EC" id="1.15.1.1" evidence="3 7"/>
<dbReference type="SUPFAM" id="SSF54719">
    <property type="entry name" value="Fe,Mn superoxide dismutase (SOD), C-terminal domain"/>
    <property type="match status" value="1"/>
</dbReference>
<dbReference type="Pfam" id="PF02777">
    <property type="entry name" value="Sod_Fe_C"/>
    <property type="match status" value="1"/>
</dbReference>
<evidence type="ECO:0000256" key="6">
    <source>
        <dbReference type="ARBA" id="ARBA00049204"/>
    </source>
</evidence>
<dbReference type="RefSeq" id="WP_347722402.1">
    <property type="nucleotide sequence ID" value="NZ_CP104395.1"/>
</dbReference>
<comment type="catalytic activity">
    <reaction evidence="6 7">
        <text>2 superoxide + 2 H(+) = H2O2 + O2</text>
        <dbReference type="Rhea" id="RHEA:20696"/>
        <dbReference type="ChEBI" id="CHEBI:15378"/>
        <dbReference type="ChEBI" id="CHEBI:15379"/>
        <dbReference type="ChEBI" id="CHEBI:16240"/>
        <dbReference type="ChEBI" id="CHEBI:18421"/>
        <dbReference type="EC" id="1.15.1.1"/>
    </reaction>
</comment>
<evidence type="ECO:0000256" key="7">
    <source>
        <dbReference type="RuleBase" id="RU000414"/>
    </source>
</evidence>
<evidence type="ECO:0000313" key="11">
    <source>
        <dbReference type="Proteomes" id="UP001218034"/>
    </source>
</evidence>
<dbReference type="NCBIfam" id="NF041312">
    <property type="entry name" value="Superox_dis_Halo"/>
    <property type="match status" value="1"/>
</dbReference>
<dbReference type="InterPro" id="IPR036324">
    <property type="entry name" value="Mn/Fe_SOD_N_sf"/>
</dbReference>
<dbReference type="Gene3D" id="3.55.40.20">
    <property type="entry name" value="Iron/manganese superoxide dismutase, C-terminal domain"/>
    <property type="match status" value="1"/>
</dbReference>
<evidence type="ECO:0000256" key="1">
    <source>
        <dbReference type="ARBA" id="ARBA00002170"/>
    </source>
</evidence>
<sequence>MEKEGLMELPYEYDALTPHISKKVLEWHHDTHHQGYVNGMNTAEEKLEKQREDGDFSSTGSLLRDYTHNFSGNVLHNLFWKNMSPNGGGMPEGELLERIEEEFGSYENWKNEFIAAAKSASGWALLVYVPYTNSLHNVAVDKHDQNAIWGAQPLLAVDVWEHSYYHDYGPDRAEFINSFFEVVDWEEPQERYSKFTELFE</sequence>